<name>X0UXB5_9ZZZZ</name>
<evidence type="ECO:0000259" key="1">
    <source>
        <dbReference type="Pfam" id="PF01370"/>
    </source>
</evidence>
<dbReference type="SUPFAM" id="SSF51735">
    <property type="entry name" value="NAD(P)-binding Rossmann-fold domains"/>
    <property type="match status" value="1"/>
</dbReference>
<gene>
    <name evidence="2" type="ORF">S01H1_44811</name>
</gene>
<dbReference type="InterPro" id="IPR001509">
    <property type="entry name" value="Epimerase_deHydtase"/>
</dbReference>
<reference evidence="2" key="1">
    <citation type="journal article" date="2014" name="Front. Microbiol.">
        <title>High frequency of phylogenetically diverse reductive dehalogenase-homologous genes in deep subseafloor sedimentary metagenomes.</title>
        <authorList>
            <person name="Kawai M."/>
            <person name="Futagami T."/>
            <person name="Toyoda A."/>
            <person name="Takaki Y."/>
            <person name="Nishi S."/>
            <person name="Hori S."/>
            <person name="Arai W."/>
            <person name="Tsubouchi T."/>
            <person name="Morono Y."/>
            <person name="Uchiyama I."/>
            <person name="Ito T."/>
            <person name="Fujiyama A."/>
            <person name="Inagaki F."/>
            <person name="Takami H."/>
        </authorList>
    </citation>
    <scope>NUCLEOTIDE SEQUENCE</scope>
    <source>
        <strain evidence="2">Expedition CK06-06</strain>
    </source>
</reference>
<feature type="domain" description="NAD-dependent epimerase/dehydratase" evidence="1">
    <location>
        <begin position="4"/>
        <end position="106"/>
    </location>
</feature>
<dbReference type="InterPro" id="IPR036291">
    <property type="entry name" value="NAD(P)-bd_dom_sf"/>
</dbReference>
<comment type="caution">
    <text evidence="2">The sequence shown here is derived from an EMBL/GenBank/DDBJ whole genome shotgun (WGS) entry which is preliminary data.</text>
</comment>
<dbReference type="AlphaFoldDB" id="X0UXB5"/>
<organism evidence="2">
    <name type="scientific">marine sediment metagenome</name>
    <dbReference type="NCBI Taxonomy" id="412755"/>
    <lineage>
        <taxon>unclassified sequences</taxon>
        <taxon>metagenomes</taxon>
        <taxon>ecological metagenomes</taxon>
    </lineage>
</organism>
<proteinExistence type="predicted"/>
<dbReference type="Pfam" id="PF01370">
    <property type="entry name" value="Epimerase"/>
    <property type="match status" value="1"/>
</dbReference>
<sequence>MIGICGASGFIGQEIFRQLMNKGETVLGTYCNNRKIGLVRFDLRRHSFKIFDDCSYVVVASAYAKIKFCQENNLEAFFLNVYRTKLLLDYLNEKGIPTLFISSDAAVKVDLMDTNYGKYKRMIEKHIKKKKLKSDFIRPGKIDKDNIKDLCKLICEQAWAYKGRKD</sequence>
<protein>
    <recommendedName>
        <fullName evidence="1">NAD-dependent epimerase/dehydratase domain-containing protein</fullName>
    </recommendedName>
</protein>
<dbReference type="EMBL" id="BARS01028604">
    <property type="protein sequence ID" value="GAG10405.1"/>
    <property type="molecule type" value="Genomic_DNA"/>
</dbReference>
<dbReference type="Gene3D" id="3.40.50.720">
    <property type="entry name" value="NAD(P)-binding Rossmann-like Domain"/>
    <property type="match status" value="1"/>
</dbReference>
<accession>X0UXB5</accession>
<evidence type="ECO:0000313" key="2">
    <source>
        <dbReference type="EMBL" id="GAG10405.1"/>
    </source>
</evidence>